<evidence type="ECO:0000259" key="1">
    <source>
        <dbReference type="Pfam" id="PF05876"/>
    </source>
</evidence>
<dbReference type="InterPro" id="IPR046453">
    <property type="entry name" value="GpA_ATPase"/>
</dbReference>
<name>A0ABW0P9X1_9HYPH</name>
<keyword evidence="4" id="KW-1185">Reference proteome</keyword>
<proteinExistence type="inferred from homology"/>
<dbReference type="Pfam" id="PF20454">
    <property type="entry name" value="GpA_nuclease"/>
    <property type="match status" value="1"/>
</dbReference>
<gene>
    <name evidence="3" type="ORF">ACFPN9_29125</name>
</gene>
<dbReference type="Pfam" id="PF05876">
    <property type="entry name" value="GpA_ATPase"/>
    <property type="match status" value="1"/>
</dbReference>
<dbReference type="InterPro" id="IPR008866">
    <property type="entry name" value="Phage_lambda_GpA-like"/>
</dbReference>
<comment type="caution">
    <text evidence="3">The sequence shown here is derived from an EMBL/GenBank/DDBJ whole genome shotgun (WGS) entry which is preliminary data.</text>
</comment>
<reference evidence="4" key="1">
    <citation type="journal article" date="2019" name="Int. J. Syst. Evol. Microbiol.">
        <title>The Global Catalogue of Microorganisms (GCM) 10K type strain sequencing project: providing services to taxonomists for standard genome sequencing and annotation.</title>
        <authorList>
            <consortium name="The Broad Institute Genomics Platform"/>
            <consortium name="The Broad Institute Genome Sequencing Center for Infectious Disease"/>
            <person name="Wu L."/>
            <person name="Ma J."/>
        </authorList>
    </citation>
    <scope>NUCLEOTIDE SEQUENCE [LARGE SCALE GENOMIC DNA]</scope>
    <source>
        <strain evidence="4">CCUG 43117</strain>
    </source>
</reference>
<sequence>MPSAALNGAYGAFSRGVTPPEAIQYSRWVQENVRLPSTSAVSGKYRPWKYQRLILDAIGDPTIPEVTVQKPTRIGYTRLLCSAFAADMVNDPTSVIFVTPTDDDADETVKDEIEPTFTESPAVSHLMTSGRYANGETLRNRKFPGGGTLKVRSARAPRNLARLTARKVYFDETDRYEVTKEGDPIAIGKKRTESFADRKHVMGSTPVDKATSFICQSYENSDQRVFEVPCPGCGHRFELLWEHINRDDPSNVVAVCPDKGCIIEERHKPWMVGEGDFRITKPEVKDHAGFRLNALVSLQPGAAWAILAKEFREAKRDGPAKMQVFWNTVLGLPWDQTVDVIDESSLLARREPFGISWDEVEQEWRQDIPREVLYLTAGVDVQPDRLEAALIGYSRQSRFILGHIVIRGLPTVAVTWDRLDAFLQTTWKHPFGGQIGIEAAAVDSGDGNMTGYVYEFCGPRSHRRIYAIKGRGGPHKPWQFSTSRRARKHGGQLALIGVDTVKGDILTSMSIPKDGINGFRFSDELDEEWFKQFTAERRKVDYVKGRPVITFERIGYRAAEALDCVVYGLAVRAVCTFRFDDRQVELIRTSAPSKDTVREERKKKIGRLNS</sequence>
<dbReference type="InterPro" id="IPR046454">
    <property type="entry name" value="GpA_endonuclease"/>
</dbReference>
<dbReference type="InterPro" id="IPR027417">
    <property type="entry name" value="P-loop_NTPase"/>
</dbReference>
<dbReference type="Gene3D" id="3.40.50.300">
    <property type="entry name" value="P-loop containing nucleotide triphosphate hydrolases"/>
    <property type="match status" value="1"/>
</dbReference>
<dbReference type="RefSeq" id="WP_377818035.1">
    <property type="nucleotide sequence ID" value="NZ_JBHSLU010000161.1"/>
</dbReference>
<dbReference type="HAMAP" id="MF_04144">
    <property type="entry name" value="TERL_LAMBDA"/>
    <property type="match status" value="1"/>
</dbReference>
<feature type="domain" description="Terminase large subunit GpA endonuclease" evidence="2">
    <location>
        <begin position="287"/>
        <end position="578"/>
    </location>
</feature>
<protein>
    <submittedName>
        <fullName evidence="3">Phage terminase large subunit family protein</fullName>
    </submittedName>
</protein>
<evidence type="ECO:0000259" key="2">
    <source>
        <dbReference type="Pfam" id="PF20454"/>
    </source>
</evidence>
<accession>A0ABW0P9X1</accession>
<feature type="domain" description="Phage terminase large subunit GpA ATPase" evidence="1">
    <location>
        <begin position="39"/>
        <end position="275"/>
    </location>
</feature>
<dbReference type="Proteomes" id="UP001596060">
    <property type="component" value="Unassembled WGS sequence"/>
</dbReference>
<organism evidence="3 4">
    <name type="scientific">Bosea massiliensis</name>
    <dbReference type="NCBI Taxonomy" id="151419"/>
    <lineage>
        <taxon>Bacteria</taxon>
        <taxon>Pseudomonadati</taxon>
        <taxon>Pseudomonadota</taxon>
        <taxon>Alphaproteobacteria</taxon>
        <taxon>Hyphomicrobiales</taxon>
        <taxon>Boseaceae</taxon>
        <taxon>Bosea</taxon>
    </lineage>
</organism>
<evidence type="ECO:0000313" key="4">
    <source>
        <dbReference type="Proteomes" id="UP001596060"/>
    </source>
</evidence>
<evidence type="ECO:0000313" key="3">
    <source>
        <dbReference type="EMBL" id="MFC5509280.1"/>
    </source>
</evidence>
<dbReference type="EMBL" id="JBHSLU010000161">
    <property type="protein sequence ID" value="MFC5509280.1"/>
    <property type="molecule type" value="Genomic_DNA"/>
</dbReference>